<sequence>MILPTYFENPEILQVNRQPHHAYFIPFATNQSPDQSARKTSRFFTSLSGKTWDFSYYDSVQNLPENFLFCSLQNSIPVPSNWQTQGFDHHHYTNIQYPFPFDPPFVPKANPCAHYRHEFNFSPKTDKRYLLNLEGVDSCLFVYVNQQFVGYGQISHCTQEFDITEHLNSGKNVLDVVVLKWCDGSYLEDQDKFRMSGIFRDVYLLERDANYLQDFFIKTQLSDDFNQAEFTVETQFSDKEREIEFILYNPQGEEIVRQSAVKFSHVLFNPVLWNAENPRLYRLTMQVGNEIIEQKIGLRKIYIENGVLKINGQAVKFKGVNRHDSDPKTGYVISYEQALVDLKLMKRHNINAIRTAHYPNAPWFSELCDLYGFYLIAESDIESHGASMLYVDTPEQSIFLNNQRINRDEEIRQQVIDNFCYFARAPEYKAAILDRTAANIERDKNRTSVLIWSLGNESGYGENFEAAAAWVKQRDNSRLIHYESSIYQHSQHQNDLSNLDFYSEMYPGTESLDAYCTTDENTKPYILCEYSHAMGNSNGDAEDYWQTFEKYDKSCGGFVWEWCDHAPYLPDGSGRMGYGGDFGDTPNDGNFCMDGLVSPTRIPHSNLFELKNVNRPIRARLVGNRIEVKNYWDFTHLDETVTICYAVKENGEIIEQGECKVKCAPKQTALLPLTLPDYHGKFTTLDLEYLAATQSALLEPNHCYGFEQLVIYDKDLVSPQKPEKPTALFPFAVVESARRLTVKNGDYQYIFDKDCGIFTEILRKEKALIEQPLHFNIWRAPTDNDRLIRELWQNAGYHQTYSRAYSVTWQQTESAVVIQAILAIVATAKNRILTLQVNYTLYQNGQLTIEAHGERPAHLPYLPRFGLRFFLPKTCEQAQYFGYGERESYSDKHHLARLGNYAVNAAQNHVRYLKPQENGSHLGCHYVRLGHCLVYSPLPFSFNLSPYTQEELTAKNHDYELEECDSTVLCIDYKMSGIGSNSCGPALKPQYRLQETKFDCRFDIHFE</sequence>
<dbReference type="Pfam" id="PF16353">
    <property type="entry name" value="LacZ_4"/>
    <property type="match status" value="1"/>
</dbReference>
<dbReference type="InterPro" id="IPR006102">
    <property type="entry name" value="Ig-like_GH2"/>
</dbReference>
<dbReference type="InterPro" id="IPR023230">
    <property type="entry name" value="Glyco_hydro_2_CS"/>
</dbReference>
<feature type="domain" description="Beta galactosidase small chain/" evidence="8">
    <location>
        <begin position="741"/>
        <end position="1005"/>
    </location>
</feature>
<dbReference type="CAZy" id="GH2">
    <property type="family name" value="Glycoside Hydrolase Family 2"/>
</dbReference>
<dbReference type="InterPro" id="IPR014718">
    <property type="entry name" value="GH-type_carb-bd"/>
</dbReference>
<keyword evidence="5 7" id="KW-0326">Glycosidase</keyword>
<dbReference type="Pfam" id="PF00703">
    <property type="entry name" value="Glyco_hydro_2"/>
    <property type="match status" value="1"/>
</dbReference>
<dbReference type="InterPro" id="IPR006104">
    <property type="entry name" value="Glyco_hydro_2_N"/>
</dbReference>
<dbReference type="InterPro" id="IPR011013">
    <property type="entry name" value="Gal_mutarotase_sf_dom"/>
</dbReference>
<evidence type="ECO:0000256" key="5">
    <source>
        <dbReference type="ARBA" id="ARBA00023295"/>
    </source>
</evidence>
<dbReference type="Gene3D" id="3.20.20.80">
    <property type="entry name" value="Glycosidases"/>
    <property type="match status" value="1"/>
</dbReference>
<dbReference type="InterPro" id="IPR006101">
    <property type="entry name" value="Glyco_hydro_2"/>
</dbReference>
<dbReference type="SUPFAM" id="SSF49785">
    <property type="entry name" value="Galactose-binding domain-like"/>
    <property type="match status" value="1"/>
</dbReference>
<keyword evidence="10" id="KW-1185">Reference proteome</keyword>
<dbReference type="STRING" id="339671.Asuc_1398"/>
<dbReference type="InterPro" id="IPR013783">
    <property type="entry name" value="Ig-like_fold"/>
</dbReference>
<dbReference type="GO" id="GO:0004565">
    <property type="term" value="F:beta-galactosidase activity"/>
    <property type="evidence" value="ECO:0007669"/>
    <property type="project" value="UniProtKB-EC"/>
</dbReference>
<dbReference type="InterPro" id="IPR006103">
    <property type="entry name" value="Glyco_hydro_2_cat"/>
</dbReference>
<dbReference type="KEGG" id="asu:Asuc_1398"/>
<dbReference type="PANTHER" id="PTHR46323:SF2">
    <property type="entry name" value="BETA-GALACTOSIDASE"/>
    <property type="match status" value="1"/>
</dbReference>
<organism evidence="9 10">
    <name type="scientific">Actinobacillus succinogenes (strain ATCC 55618 / DSM 22257 / CCUG 43843 / 130Z)</name>
    <dbReference type="NCBI Taxonomy" id="339671"/>
    <lineage>
        <taxon>Bacteria</taxon>
        <taxon>Pseudomonadati</taxon>
        <taxon>Pseudomonadota</taxon>
        <taxon>Gammaproteobacteria</taxon>
        <taxon>Pasteurellales</taxon>
        <taxon>Pasteurellaceae</taxon>
        <taxon>Actinobacillus</taxon>
    </lineage>
</organism>
<dbReference type="RefSeq" id="WP_012073134.1">
    <property type="nucleotide sequence ID" value="NC_009655.1"/>
</dbReference>
<dbReference type="OrthoDB" id="9758603at2"/>
<evidence type="ECO:0000259" key="8">
    <source>
        <dbReference type="SMART" id="SM01038"/>
    </source>
</evidence>
<dbReference type="InterPro" id="IPR036156">
    <property type="entry name" value="Beta-gal/glucu_dom_sf"/>
</dbReference>
<dbReference type="AlphaFoldDB" id="A6VP60"/>
<evidence type="ECO:0000256" key="3">
    <source>
        <dbReference type="ARBA" id="ARBA00012756"/>
    </source>
</evidence>
<evidence type="ECO:0000256" key="6">
    <source>
        <dbReference type="ARBA" id="ARBA00032230"/>
    </source>
</evidence>
<dbReference type="SUPFAM" id="SSF51445">
    <property type="entry name" value="(Trans)glycosidases"/>
    <property type="match status" value="1"/>
</dbReference>
<dbReference type="InterPro" id="IPR017853">
    <property type="entry name" value="GH"/>
</dbReference>
<evidence type="ECO:0000256" key="2">
    <source>
        <dbReference type="ARBA" id="ARBA00007401"/>
    </source>
</evidence>
<accession>A6VP60</accession>
<dbReference type="EMBL" id="CP000746">
    <property type="protein sequence ID" value="ABR74757.1"/>
    <property type="molecule type" value="Genomic_DNA"/>
</dbReference>
<dbReference type="SUPFAM" id="SSF49303">
    <property type="entry name" value="beta-Galactosidase/glucuronidase domain"/>
    <property type="match status" value="2"/>
</dbReference>
<dbReference type="Pfam" id="PF02837">
    <property type="entry name" value="Glyco_hydro_2_N"/>
    <property type="match status" value="1"/>
</dbReference>
<dbReference type="PROSITE" id="PS00608">
    <property type="entry name" value="GLYCOSYL_HYDROL_F2_2"/>
    <property type="match status" value="1"/>
</dbReference>
<dbReference type="SMR" id="A6VP60"/>
<dbReference type="PRINTS" id="PR00132">
    <property type="entry name" value="GLHYDRLASE2"/>
</dbReference>
<dbReference type="Gene3D" id="2.60.120.260">
    <property type="entry name" value="Galactose-binding domain-like"/>
    <property type="match status" value="1"/>
</dbReference>
<dbReference type="GO" id="GO:0030246">
    <property type="term" value="F:carbohydrate binding"/>
    <property type="evidence" value="ECO:0007669"/>
    <property type="project" value="InterPro"/>
</dbReference>
<name>A6VP60_ACTSZ</name>
<evidence type="ECO:0000256" key="7">
    <source>
        <dbReference type="RuleBase" id="RU361154"/>
    </source>
</evidence>
<dbReference type="Gene3D" id="2.70.98.10">
    <property type="match status" value="1"/>
</dbReference>
<evidence type="ECO:0000256" key="4">
    <source>
        <dbReference type="ARBA" id="ARBA00022801"/>
    </source>
</evidence>
<dbReference type="SUPFAM" id="SSF74650">
    <property type="entry name" value="Galactose mutarotase-like"/>
    <property type="match status" value="1"/>
</dbReference>
<evidence type="ECO:0000256" key="1">
    <source>
        <dbReference type="ARBA" id="ARBA00001412"/>
    </source>
</evidence>
<dbReference type="InterPro" id="IPR023232">
    <property type="entry name" value="Glyco_hydro_2_AS"/>
</dbReference>
<comment type="similarity">
    <text evidence="2 7">Belongs to the glycosyl hydrolase 2 family.</text>
</comment>
<protein>
    <recommendedName>
        <fullName evidence="3 7">Beta-galactosidase</fullName>
        <ecNumber evidence="3 7">3.2.1.23</ecNumber>
    </recommendedName>
    <alternativeName>
        <fullName evidence="6 7">Lactase</fullName>
    </alternativeName>
</protein>
<dbReference type="Pfam" id="PF02929">
    <property type="entry name" value="Bgal_small_N"/>
    <property type="match status" value="1"/>
</dbReference>
<dbReference type="PANTHER" id="PTHR46323">
    <property type="entry name" value="BETA-GALACTOSIDASE"/>
    <property type="match status" value="1"/>
</dbReference>
<evidence type="ECO:0000313" key="9">
    <source>
        <dbReference type="EMBL" id="ABR74757.1"/>
    </source>
</evidence>
<dbReference type="InterPro" id="IPR032312">
    <property type="entry name" value="LacZ_4"/>
</dbReference>
<dbReference type="PROSITE" id="PS00719">
    <property type="entry name" value="GLYCOSYL_HYDROL_F2_1"/>
    <property type="match status" value="1"/>
</dbReference>
<reference evidence="10" key="1">
    <citation type="journal article" date="2010" name="BMC Genomics">
        <title>A genomic perspective on the potential of Actinobacillus succinogenes for industrial succinate production.</title>
        <authorList>
            <person name="McKinlay J.B."/>
            <person name="Laivenieks M."/>
            <person name="Schindler B.D."/>
            <person name="McKinlay A.A."/>
            <person name="Siddaramappa S."/>
            <person name="Challacombe J.F."/>
            <person name="Lowry S.R."/>
            <person name="Clum A."/>
            <person name="Lapidus A.L."/>
            <person name="Burkhart K.B."/>
            <person name="Harkins V."/>
            <person name="Vieille C."/>
        </authorList>
    </citation>
    <scope>NUCLEOTIDE SEQUENCE [LARGE SCALE GENOMIC DNA]</scope>
    <source>
        <strain evidence="10">ATCC 55618 / DSM 22257 / CCUG 43843 / 130Z</strain>
    </source>
</reference>
<dbReference type="EC" id="3.2.1.23" evidence="3 7"/>
<gene>
    <name evidence="9" type="ordered locus">Asuc_1398</name>
</gene>
<comment type="catalytic activity">
    <reaction evidence="1 7">
        <text>Hydrolysis of terminal non-reducing beta-D-galactose residues in beta-D-galactosides.</text>
        <dbReference type="EC" id="3.2.1.23"/>
    </reaction>
</comment>
<dbReference type="InterPro" id="IPR004199">
    <property type="entry name" value="B-gal_small/dom_5"/>
</dbReference>
<dbReference type="GO" id="GO:0009341">
    <property type="term" value="C:beta-galactosidase complex"/>
    <property type="evidence" value="ECO:0007669"/>
    <property type="project" value="InterPro"/>
</dbReference>
<dbReference type="SMART" id="SM01038">
    <property type="entry name" value="Bgal_small_N"/>
    <property type="match status" value="1"/>
</dbReference>
<dbReference type="GO" id="GO:0005990">
    <property type="term" value="P:lactose catabolic process"/>
    <property type="evidence" value="ECO:0007669"/>
    <property type="project" value="TreeGrafter"/>
</dbReference>
<proteinExistence type="inferred from homology"/>
<dbReference type="InterPro" id="IPR008979">
    <property type="entry name" value="Galactose-bd-like_sf"/>
</dbReference>
<dbReference type="Proteomes" id="UP000001114">
    <property type="component" value="Chromosome"/>
</dbReference>
<dbReference type="eggNOG" id="COG3250">
    <property type="taxonomic scope" value="Bacteria"/>
</dbReference>
<evidence type="ECO:0000313" key="10">
    <source>
        <dbReference type="Proteomes" id="UP000001114"/>
    </source>
</evidence>
<keyword evidence="4 7" id="KW-0378">Hydrolase</keyword>
<dbReference type="InterPro" id="IPR050347">
    <property type="entry name" value="Bact_Beta-galactosidase"/>
</dbReference>
<dbReference type="Pfam" id="PF02836">
    <property type="entry name" value="Glyco_hydro_2_C"/>
    <property type="match status" value="1"/>
</dbReference>
<dbReference type="HOGENOM" id="CLU_002346_0_2_6"/>
<dbReference type="Gene3D" id="2.60.40.10">
    <property type="entry name" value="Immunoglobulins"/>
    <property type="match status" value="2"/>
</dbReference>